<dbReference type="Pfam" id="PF16927">
    <property type="entry name" value="HisKA_7TM"/>
    <property type="match status" value="1"/>
</dbReference>
<dbReference type="GO" id="GO:0052621">
    <property type="term" value="F:diguanylate cyclase activity"/>
    <property type="evidence" value="ECO:0007669"/>
    <property type="project" value="UniProtKB-EC"/>
</dbReference>
<dbReference type="InterPro" id="IPR043128">
    <property type="entry name" value="Rev_trsase/Diguanyl_cyclase"/>
</dbReference>
<feature type="transmembrane region" description="Helical" evidence="1">
    <location>
        <begin position="7"/>
        <end position="26"/>
    </location>
</feature>
<accession>A0A1F2PLS6</accession>
<dbReference type="InterPro" id="IPR031621">
    <property type="entry name" value="HisKA_7TM"/>
</dbReference>
<feature type="transmembrane region" description="Helical" evidence="1">
    <location>
        <begin position="64"/>
        <end position="87"/>
    </location>
</feature>
<proteinExistence type="predicted"/>
<dbReference type="InterPro" id="IPR000160">
    <property type="entry name" value="GGDEF_dom"/>
</dbReference>
<keyword evidence="3" id="KW-0548">Nucleotidyltransferase</keyword>
<dbReference type="STRING" id="52694.ACWI_02490"/>
<evidence type="ECO:0000259" key="2">
    <source>
        <dbReference type="PROSITE" id="PS50887"/>
    </source>
</evidence>
<dbReference type="PANTHER" id="PTHR45138:SF9">
    <property type="entry name" value="DIGUANYLATE CYCLASE DGCM-RELATED"/>
    <property type="match status" value="1"/>
</dbReference>
<evidence type="ECO:0000313" key="4">
    <source>
        <dbReference type="Proteomes" id="UP000176244"/>
    </source>
</evidence>
<reference evidence="3 4" key="1">
    <citation type="submission" date="2015-09" db="EMBL/GenBank/DDBJ databases">
        <title>Genome sequence of Acetobacterium wieringae DSM 1911.</title>
        <authorList>
            <person name="Poehlein A."/>
            <person name="Bengelsdorf F.R."/>
            <person name="Schiel-Bengelsdorf B."/>
            <person name="Duerre P."/>
            <person name="Daniel R."/>
        </authorList>
    </citation>
    <scope>NUCLEOTIDE SEQUENCE [LARGE SCALE GENOMIC DNA]</scope>
    <source>
        <strain evidence="3 4">DSM 1911</strain>
    </source>
</reference>
<feature type="transmembrane region" description="Helical" evidence="1">
    <location>
        <begin position="145"/>
        <end position="164"/>
    </location>
</feature>
<dbReference type="FunFam" id="3.30.70.270:FF:000001">
    <property type="entry name" value="Diguanylate cyclase domain protein"/>
    <property type="match status" value="1"/>
</dbReference>
<dbReference type="EC" id="2.7.7.65" evidence="3"/>
<feature type="transmembrane region" description="Helical" evidence="1">
    <location>
        <begin position="93"/>
        <end position="114"/>
    </location>
</feature>
<sequence>MIIKFVSIYLYIGVLLLSFMFINSFVRGKSSYAKAFGALSLTLQIYLLGYLVEINASSLQDMYFWNQVQYFGIPFFPALWLMVSMLYTGKGKFLQGFGGLVVFAIPIFTFLLRLSNDWHHLYYSQIGIHQFMGVNYMLLIKGPWYYIQTAYVLITLVLCTWFYVQRFRNSTGDERIQFRLLLLASVLPYLALLLVTVNLFGIGIDYTALILPPCVLLINLSLTRYNFLEIKDLARERVFEDSSAGLILMNRFYRVVDFNEASITFFSWFNASLKEDQLEILLAKHPDLWERIKNSEDQVCHFSVAKEDRYVNINTRSIQNKKETVGHLITFEDVTERESLKQRLTEIANTDELTGLNNRRRFRECAEKADQQARSVQETLSVLMMDIDFFKKINDSYGHHGGDAVLRNFSAMLKEAFRGTDIVGRIGGEEFAVVLLNTDAEKAYAKAEDFRKAVAQKTTIFGEKCITVTVSIGVAERDQTTTDFDALINHADHALYQAKHSGRNRTVIAH</sequence>
<dbReference type="CDD" id="cd01949">
    <property type="entry name" value="GGDEF"/>
    <property type="match status" value="1"/>
</dbReference>
<dbReference type="RefSeq" id="WP_070369619.1">
    <property type="nucleotide sequence ID" value="NZ_LKEU01000010.1"/>
</dbReference>
<keyword evidence="1" id="KW-0472">Membrane</keyword>
<gene>
    <name evidence="3" type="primary">ydaM_1</name>
    <name evidence="3" type="ORF">ACWI_02490</name>
</gene>
<dbReference type="SUPFAM" id="SSF55073">
    <property type="entry name" value="Nucleotide cyclase"/>
    <property type="match status" value="1"/>
</dbReference>
<evidence type="ECO:0000313" key="3">
    <source>
        <dbReference type="EMBL" id="OFV72338.1"/>
    </source>
</evidence>
<comment type="caution">
    <text evidence="3">The sequence shown here is derived from an EMBL/GenBank/DDBJ whole genome shotgun (WGS) entry which is preliminary data.</text>
</comment>
<feature type="transmembrane region" description="Helical" evidence="1">
    <location>
        <begin position="32"/>
        <end position="52"/>
    </location>
</feature>
<dbReference type="Gene3D" id="3.30.70.270">
    <property type="match status" value="1"/>
</dbReference>
<feature type="transmembrane region" description="Helical" evidence="1">
    <location>
        <begin position="176"/>
        <end position="200"/>
    </location>
</feature>
<protein>
    <submittedName>
        <fullName evidence="3">Putative diguanylate cyclase YdaM</fullName>
        <ecNumber evidence="3">2.7.7.65</ecNumber>
    </submittedName>
</protein>
<dbReference type="EMBL" id="LKEU01000010">
    <property type="protein sequence ID" value="OFV72338.1"/>
    <property type="molecule type" value="Genomic_DNA"/>
</dbReference>
<dbReference type="Proteomes" id="UP000176244">
    <property type="component" value="Unassembled WGS sequence"/>
</dbReference>
<dbReference type="GO" id="GO:0005886">
    <property type="term" value="C:plasma membrane"/>
    <property type="evidence" value="ECO:0007669"/>
    <property type="project" value="TreeGrafter"/>
</dbReference>
<dbReference type="NCBIfam" id="TIGR00254">
    <property type="entry name" value="GGDEF"/>
    <property type="match status" value="1"/>
</dbReference>
<dbReference type="Gene3D" id="3.30.450.20">
    <property type="entry name" value="PAS domain"/>
    <property type="match status" value="1"/>
</dbReference>
<name>A0A1F2PLS6_9FIRM</name>
<dbReference type="GO" id="GO:1902201">
    <property type="term" value="P:negative regulation of bacterial-type flagellum-dependent cell motility"/>
    <property type="evidence" value="ECO:0007669"/>
    <property type="project" value="TreeGrafter"/>
</dbReference>
<feature type="transmembrane region" description="Helical" evidence="1">
    <location>
        <begin position="206"/>
        <end position="227"/>
    </location>
</feature>
<dbReference type="PROSITE" id="PS50887">
    <property type="entry name" value="GGDEF"/>
    <property type="match status" value="1"/>
</dbReference>
<dbReference type="GO" id="GO:0043709">
    <property type="term" value="P:cell adhesion involved in single-species biofilm formation"/>
    <property type="evidence" value="ECO:0007669"/>
    <property type="project" value="TreeGrafter"/>
</dbReference>
<dbReference type="AlphaFoldDB" id="A0A1F2PLS6"/>
<dbReference type="OrthoDB" id="185601at2"/>
<keyword evidence="3" id="KW-0808">Transferase</keyword>
<dbReference type="PANTHER" id="PTHR45138">
    <property type="entry name" value="REGULATORY COMPONENTS OF SENSORY TRANSDUCTION SYSTEM"/>
    <property type="match status" value="1"/>
</dbReference>
<feature type="domain" description="GGDEF" evidence="2">
    <location>
        <begin position="378"/>
        <end position="510"/>
    </location>
</feature>
<dbReference type="InterPro" id="IPR050469">
    <property type="entry name" value="Diguanylate_Cyclase"/>
</dbReference>
<evidence type="ECO:0000256" key="1">
    <source>
        <dbReference type="SAM" id="Phobius"/>
    </source>
</evidence>
<dbReference type="Pfam" id="PF00990">
    <property type="entry name" value="GGDEF"/>
    <property type="match status" value="1"/>
</dbReference>
<keyword evidence="1" id="KW-0812">Transmembrane</keyword>
<dbReference type="SMART" id="SM00267">
    <property type="entry name" value="GGDEF"/>
    <property type="match status" value="1"/>
</dbReference>
<dbReference type="InterPro" id="IPR029787">
    <property type="entry name" value="Nucleotide_cyclase"/>
</dbReference>
<keyword evidence="1" id="KW-1133">Transmembrane helix</keyword>
<organism evidence="3 4">
    <name type="scientific">Acetobacterium wieringae</name>
    <dbReference type="NCBI Taxonomy" id="52694"/>
    <lineage>
        <taxon>Bacteria</taxon>
        <taxon>Bacillati</taxon>
        <taxon>Bacillota</taxon>
        <taxon>Clostridia</taxon>
        <taxon>Eubacteriales</taxon>
        <taxon>Eubacteriaceae</taxon>
        <taxon>Acetobacterium</taxon>
    </lineage>
</organism>